<keyword evidence="3" id="KW-1185">Reference proteome</keyword>
<keyword evidence="1" id="KW-0812">Transmembrane</keyword>
<evidence type="ECO:0000256" key="1">
    <source>
        <dbReference type="SAM" id="Phobius"/>
    </source>
</evidence>
<evidence type="ECO:0000313" key="2">
    <source>
        <dbReference type="EMBL" id="VDM40965.1"/>
    </source>
</evidence>
<dbReference type="PANTHER" id="PTHR33444:SF2">
    <property type="entry name" value="MARVEL DOMAIN-CONTAINING PROTEIN"/>
    <property type="match status" value="1"/>
</dbReference>
<dbReference type="InterPro" id="IPR040350">
    <property type="entry name" value="TMEM272"/>
</dbReference>
<keyword evidence="1" id="KW-1133">Transmembrane helix</keyword>
<dbReference type="Proteomes" id="UP000050794">
    <property type="component" value="Unassembled WGS sequence"/>
</dbReference>
<feature type="transmembrane region" description="Helical" evidence="1">
    <location>
        <begin position="70"/>
        <end position="92"/>
    </location>
</feature>
<dbReference type="PANTHER" id="PTHR33444">
    <property type="entry name" value="SI:DKEY-19B23.12-RELATED"/>
    <property type="match status" value="1"/>
</dbReference>
<keyword evidence="1" id="KW-0472">Membrane</keyword>
<feature type="transmembrane region" description="Helical" evidence="1">
    <location>
        <begin position="38"/>
        <end position="58"/>
    </location>
</feature>
<reference evidence="2 3" key="2">
    <citation type="submission" date="2018-11" db="EMBL/GenBank/DDBJ databases">
        <authorList>
            <consortium name="Pathogen Informatics"/>
        </authorList>
    </citation>
    <scope>NUCLEOTIDE SEQUENCE [LARGE SCALE GENOMIC DNA]</scope>
</reference>
<dbReference type="WBParaSite" id="TCNE_0000964401-mRNA-1">
    <property type="protein sequence ID" value="TCNE_0000964401-mRNA-1"/>
    <property type="gene ID" value="TCNE_0000964401"/>
</dbReference>
<proteinExistence type="predicted"/>
<accession>A0A183UMC4</accession>
<dbReference type="AlphaFoldDB" id="A0A183UMC4"/>
<evidence type="ECO:0000313" key="3">
    <source>
        <dbReference type="Proteomes" id="UP000050794"/>
    </source>
</evidence>
<sequence length="221" mass="24529">MATASAPPYPDAVIVQQSAPTRNADLPPTYEDSTNPDLTAAVLLALLNIIPLGMIVLGSLNLHRCHIEPYIPIWLIVTGVFSLLKSATNFFYRARRQRAGQPPSPADVNPNPFDGLLLNLNGRVAVANLKLVHCCTIPRRPRSRKGGMDDGYQYSGSVWIYSVYDEVQYTSPSDIDFCDQFTFVFSFVFVTLGYVLLALTMCCFCCCCCCICCRPKRQQVN</sequence>
<organism evidence="3 4">
    <name type="scientific">Toxocara canis</name>
    <name type="common">Canine roundworm</name>
    <dbReference type="NCBI Taxonomy" id="6265"/>
    <lineage>
        <taxon>Eukaryota</taxon>
        <taxon>Metazoa</taxon>
        <taxon>Ecdysozoa</taxon>
        <taxon>Nematoda</taxon>
        <taxon>Chromadorea</taxon>
        <taxon>Rhabditida</taxon>
        <taxon>Spirurina</taxon>
        <taxon>Ascaridomorpha</taxon>
        <taxon>Ascaridoidea</taxon>
        <taxon>Toxocaridae</taxon>
        <taxon>Toxocara</taxon>
    </lineage>
</organism>
<protein>
    <submittedName>
        <fullName evidence="4">Transmembrane protein 272</fullName>
    </submittedName>
</protein>
<reference evidence="4" key="1">
    <citation type="submission" date="2016-06" db="UniProtKB">
        <authorList>
            <consortium name="WormBaseParasite"/>
        </authorList>
    </citation>
    <scope>IDENTIFICATION</scope>
</reference>
<evidence type="ECO:0000313" key="4">
    <source>
        <dbReference type="WBParaSite" id="TCNE_0000964401-mRNA-1"/>
    </source>
</evidence>
<dbReference type="EMBL" id="UYWY01020236">
    <property type="protein sequence ID" value="VDM40965.1"/>
    <property type="molecule type" value="Genomic_DNA"/>
</dbReference>
<feature type="transmembrane region" description="Helical" evidence="1">
    <location>
        <begin position="183"/>
        <end position="213"/>
    </location>
</feature>
<gene>
    <name evidence="2" type="ORF">TCNE_LOCUS9644</name>
</gene>
<name>A0A183UMC4_TOXCA</name>